<organism evidence="2 3">
    <name type="scientific">Diploptera punctata</name>
    <name type="common">Pacific beetle cockroach</name>
    <dbReference type="NCBI Taxonomy" id="6984"/>
    <lineage>
        <taxon>Eukaryota</taxon>
        <taxon>Metazoa</taxon>
        <taxon>Ecdysozoa</taxon>
        <taxon>Arthropoda</taxon>
        <taxon>Hexapoda</taxon>
        <taxon>Insecta</taxon>
        <taxon>Pterygota</taxon>
        <taxon>Neoptera</taxon>
        <taxon>Polyneoptera</taxon>
        <taxon>Dictyoptera</taxon>
        <taxon>Blattodea</taxon>
        <taxon>Blaberoidea</taxon>
        <taxon>Blaberidae</taxon>
        <taxon>Diplopterinae</taxon>
        <taxon>Diploptera</taxon>
    </lineage>
</organism>
<reference evidence="2" key="1">
    <citation type="journal article" date="2023" name="IScience">
        <title>Live-bearing cockroach genome reveals convergent evolutionary mechanisms linked to viviparity in insects and beyond.</title>
        <authorList>
            <person name="Fouks B."/>
            <person name="Harrison M.C."/>
            <person name="Mikhailova A.A."/>
            <person name="Marchal E."/>
            <person name="English S."/>
            <person name="Carruthers M."/>
            <person name="Jennings E.C."/>
            <person name="Chiamaka E.L."/>
            <person name="Frigard R.A."/>
            <person name="Pippel M."/>
            <person name="Attardo G.M."/>
            <person name="Benoit J.B."/>
            <person name="Bornberg-Bauer E."/>
            <person name="Tobe S.S."/>
        </authorList>
    </citation>
    <scope>NUCLEOTIDE SEQUENCE</scope>
    <source>
        <strain evidence="2">Stay&amp;Tobe</strain>
    </source>
</reference>
<evidence type="ECO:0000256" key="1">
    <source>
        <dbReference type="SAM" id="Phobius"/>
    </source>
</evidence>
<name>A0AAD8AGP1_DIPPU</name>
<protein>
    <submittedName>
        <fullName evidence="2">Uncharacterized protein</fullName>
    </submittedName>
</protein>
<keyword evidence="1" id="KW-0812">Transmembrane</keyword>
<feature type="non-terminal residue" evidence="2">
    <location>
        <position position="1"/>
    </location>
</feature>
<feature type="transmembrane region" description="Helical" evidence="1">
    <location>
        <begin position="13"/>
        <end position="34"/>
    </location>
</feature>
<feature type="non-terminal residue" evidence="2">
    <location>
        <position position="69"/>
    </location>
</feature>
<keyword evidence="1" id="KW-0472">Membrane</keyword>
<keyword evidence="1" id="KW-1133">Transmembrane helix</keyword>
<dbReference type="EMBL" id="JASPKZ010001231">
    <property type="protein sequence ID" value="KAJ9598276.1"/>
    <property type="molecule type" value="Genomic_DNA"/>
</dbReference>
<comment type="caution">
    <text evidence="2">The sequence shown here is derived from an EMBL/GenBank/DDBJ whole genome shotgun (WGS) entry which is preliminary data.</text>
</comment>
<gene>
    <name evidence="2" type="ORF">L9F63_011040</name>
</gene>
<keyword evidence="3" id="KW-1185">Reference proteome</keyword>
<sequence length="69" mass="7848">IAFFVDSSFSKKILIIWVLSPLAVMIRVSFLNLISWSCSSFLKSFMSMSLFGSYVTGLTIEENSLSFFY</sequence>
<dbReference type="Proteomes" id="UP001233999">
    <property type="component" value="Unassembled WGS sequence"/>
</dbReference>
<reference evidence="2" key="2">
    <citation type="submission" date="2023-05" db="EMBL/GenBank/DDBJ databases">
        <authorList>
            <person name="Fouks B."/>
        </authorList>
    </citation>
    <scope>NUCLEOTIDE SEQUENCE</scope>
    <source>
        <strain evidence="2">Stay&amp;Tobe</strain>
        <tissue evidence="2">Testes</tissue>
    </source>
</reference>
<proteinExistence type="predicted"/>
<evidence type="ECO:0000313" key="3">
    <source>
        <dbReference type="Proteomes" id="UP001233999"/>
    </source>
</evidence>
<evidence type="ECO:0000313" key="2">
    <source>
        <dbReference type="EMBL" id="KAJ9598276.1"/>
    </source>
</evidence>
<accession>A0AAD8AGP1</accession>
<dbReference type="AlphaFoldDB" id="A0AAD8AGP1"/>